<organism evidence="2 3">
    <name type="scientific">Penicillium cataractarum</name>
    <dbReference type="NCBI Taxonomy" id="2100454"/>
    <lineage>
        <taxon>Eukaryota</taxon>
        <taxon>Fungi</taxon>
        <taxon>Dikarya</taxon>
        <taxon>Ascomycota</taxon>
        <taxon>Pezizomycotina</taxon>
        <taxon>Eurotiomycetes</taxon>
        <taxon>Eurotiomycetidae</taxon>
        <taxon>Eurotiales</taxon>
        <taxon>Aspergillaceae</taxon>
        <taxon>Penicillium</taxon>
    </lineage>
</organism>
<name>A0A9W9V5J5_9EURO</name>
<keyword evidence="3" id="KW-1185">Reference proteome</keyword>
<reference evidence="2" key="2">
    <citation type="journal article" date="2023" name="IMA Fungus">
        <title>Comparative genomic study of the Penicillium genus elucidates a diverse pangenome and 15 lateral gene transfer events.</title>
        <authorList>
            <person name="Petersen C."/>
            <person name="Sorensen T."/>
            <person name="Nielsen M.R."/>
            <person name="Sondergaard T.E."/>
            <person name="Sorensen J.L."/>
            <person name="Fitzpatrick D.A."/>
            <person name="Frisvad J.C."/>
            <person name="Nielsen K.L."/>
        </authorList>
    </citation>
    <scope>NUCLEOTIDE SEQUENCE</scope>
    <source>
        <strain evidence="2">IBT 29864</strain>
    </source>
</reference>
<comment type="caution">
    <text evidence="2">The sequence shown here is derived from an EMBL/GenBank/DDBJ whole genome shotgun (WGS) entry which is preliminary data.</text>
</comment>
<dbReference type="RefSeq" id="XP_056553226.1">
    <property type="nucleotide sequence ID" value="XM_056701163.1"/>
</dbReference>
<dbReference type="GeneID" id="81440342"/>
<evidence type="ECO:0000313" key="3">
    <source>
        <dbReference type="Proteomes" id="UP001147782"/>
    </source>
</evidence>
<feature type="region of interest" description="Disordered" evidence="1">
    <location>
        <begin position="39"/>
        <end position="63"/>
    </location>
</feature>
<sequence>MARLATSNPILLTPRTARRRLRKIEYRIIDRVLTITTDNASNNDTLSEGSPRDDEARPKKREYRPVVDTSLKHLRKRGIIYTLAKVCGLAIGVNASP</sequence>
<accession>A0A9W9V5J5</accession>
<evidence type="ECO:0000313" key="2">
    <source>
        <dbReference type="EMBL" id="KAJ5368484.1"/>
    </source>
</evidence>
<evidence type="ECO:0000256" key="1">
    <source>
        <dbReference type="SAM" id="MobiDB-lite"/>
    </source>
</evidence>
<proteinExistence type="predicted"/>
<reference evidence="2" key="1">
    <citation type="submission" date="2022-11" db="EMBL/GenBank/DDBJ databases">
        <authorList>
            <person name="Petersen C."/>
        </authorList>
    </citation>
    <scope>NUCLEOTIDE SEQUENCE</scope>
    <source>
        <strain evidence="2">IBT 29864</strain>
    </source>
</reference>
<dbReference type="AlphaFoldDB" id="A0A9W9V5J5"/>
<dbReference type="EMBL" id="JAPZBS010000007">
    <property type="protein sequence ID" value="KAJ5368484.1"/>
    <property type="molecule type" value="Genomic_DNA"/>
</dbReference>
<protein>
    <submittedName>
        <fullName evidence="2">Uncharacterized protein</fullName>
    </submittedName>
</protein>
<feature type="compositionally biased region" description="Polar residues" evidence="1">
    <location>
        <begin position="39"/>
        <end position="48"/>
    </location>
</feature>
<dbReference type="Proteomes" id="UP001147782">
    <property type="component" value="Unassembled WGS sequence"/>
</dbReference>
<gene>
    <name evidence="2" type="ORF">N7496_008244</name>
</gene>